<evidence type="ECO:0000313" key="7">
    <source>
        <dbReference type="EMBL" id="SVA85628.1"/>
    </source>
</evidence>
<evidence type="ECO:0008006" key="8">
    <source>
        <dbReference type="Google" id="ProtNLM"/>
    </source>
</evidence>
<dbReference type="AlphaFoldDB" id="A0A381Z8M8"/>
<feature type="non-terminal residue" evidence="7">
    <location>
        <position position="312"/>
    </location>
</feature>
<dbReference type="InterPro" id="IPR016185">
    <property type="entry name" value="PreATP-grasp_dom_sf"/>
</dbReference>
<dbReference type="PROSITE" id="PS50979">
    <property type="entry name" value="BC"/>
    <property type="match status" value="1"/>
</dbReference>
<keyword evidence="4" id="KW-0092">Biotin</keyword>
<dbReference type="InterPro" id="IPR011764">
    <property type="entry name" value="Biotin_carboxylation_dom"/>
</dbReference>
<dbReference type="EMBL" id="UINC01020381">
    <property type="protein sequence ID" value="SVA85628.1"/>
    <property type="molecule type" value="Genomic_DNA"/>
</dbReference>
<dbReference type="GO" id="GO:0016874">
    <property type="term" value="F:ligase activity"/>
    <property type="evidence" value="ECO:0007669"/>
    <property type="project" value="UniProtKB-KW"/>
</dbReference>
<dbReference type="SUPFAM" id="SSF56059">
    <property type="entry name" value="Glutathione synthetase ATP-binding domain-like"/>
    <property type="match status" value="1"/>
</dbReference>
<evidence type="ECO:0000256" key="2">
    <source>
        <dbReference type="ARBA" id="ARBA00022741"/>
    </source>
</evidence>
<keyword evidence="3" id="KW-0067">ATP-binding</keyword>
<organism evidence="7">
    <name type="scientific">marine metagenome</name>
    <dbReference type="NCBI Taxonomy" id="408172"/>
    <lineage>
        <taxon>unclassified sequences</taxon>
        <taxon>metagenomes</taxon>
        <taxon>ecological metagenomes</taxon>
    </lineage>
</organism>
<dbReference type="SUPFAM" id="SSF52440">
    <property type="entry name" value="PreATP-grasp domain"/>
    <property type="match status" value="1"/>
</dbReference>
<dbReference type="FunFam" id="3.30.1490.20:FF:000003">
    <property type="entry name" value="acetyl-CoA carboxylase isoform X1"/>
    <property type="match status" value="1"/>
</dbReference>
<dbReference type="InterPro" id="IPR050856">
    <property type="entry name" value="Biotin_carboxylase_complex"/>
</dbReference>
<dbReference type="InterPro" id="IPR005481">
    <property type="entry name" value="BC-like_N"/>
</dbReference>
<sequence>MGIRTIAVYSEADQDALHTELADETVLIGPASAIESYLSTDNILEAAKSTGADSIHPGYGFLSENPDFAAACQAAGLTFVGPPVEVIRTMADKGHARQAAIEADIPVLTGYHGKEQSRQRLLAEASGIGYPVIIKPVAGGGGKGIRIAQNKDEFQQMIDPSRREARSAFADDRLLLEHYLRQPRHIEIQVFADSQGDAVHLFDRDCSIQRRHQKVIEEAPARGLPDHLRQQLTEAAVRLTETIGYVGAGTVEFLVGGAEFYFMEMNTRLQVEHPVTEMITRIDLVEWQFRIASGEPLPQKQRLISCVGHAVE</sequence>
<dbReference type="Pfam" id="PF00289">
    <property type="entry name" value="Biotin_carb_N"/>
    <property type="match status" value="1"/>
</dbReference>
<name>A0A381Z8M8_9ZZZZ</name>
<keyword evidence="2" id="KW-0547">Nucleotide-binding</keyword>
<dbReference type="InterPro" id="IPR005479">
    <property type="entry name" value="CPAse_ATP-bd"/>
</dbReference>
<keyword evidence="1" id="KW-0436">Ligase</keyword>
<dbReference type="GO" id="GO:0005524">
    <property type="term" value="F:ATP binding"/>
    <property type="evidence" value="ECO:0007669"/>
    <property type="project" value="UniProtKB-KW"/>
</dbReference>
<evidence type="ECO:0000259" key="6">
    <source>
        <dbReference type="PROSITE" id="PS50979"/>
    </source>
</evidence>
<evidence type="ECO:0000256" key="1">
    <source>
        <dbReference type="ARBA" id="ARBA00022598"/>
    </source>
</evidence>
<proteinExistence type="predicted"/>
<dbReference type="PROSITE" id="PS50975">
    <property type="entry name" value="ATP_GRASP"/>
    <property type="match status" value="1"/>
</dbReference>
<dbReference type="PANTHER" id="PTHR18866">
    <property type="entry name" value="CARBOXYLASE:PYRUVATE/ACETYL-COA/PROPIONYL-COA CARBOXYLASE"/>
    <property type="match status" value="1"/>
</dbReference>
<evidence type="ECO:0000256" key="3">
    <source>
        <dbReference type="ARBA" id="ARBA00022840"/>
    </source>
</evidence>
<gene>
    <name evidence="7" type="ORF">METZ01_LOCUS138482</name>
</gene>
<evidence type="ECO:0000259" key="5">
    <source>
        <dbReference type="PROSITE" id="PS50975"/>
    </source>
</evidence>
<dbReference type="PANTHER" id="PTHR18866:SF33">
    <property type="entry name" value="METHYLCROTONOYL-COA CARBOXYLASE SUBUNIT ALPHA, MITOCHONDRIAL-RELATED"/>
    <property type="match status" value="1"/>
</dbReference>
<dbReference type="Pfam" id="PF02786">
    <property type="entry name" value="CPSase_L_D2"/>
    <property type="match status" value="1"/>
</dbReference>
<dbReference type="PROSITE" id="PS00867">
    <property type="entry name" value="CPSASE_2"/>
    <property type="match status" value="1"/>
</dbReference>
<dbReference type="GO" id="GO:0046872">
    <property type="term" value="F:metal ion binding"/>
    <property type="evidence" value="ECO:0007669"/>
    <property type="project" value="InterPro"/>
</dbReference>
<feature type="domain" description="ATP-grasp" evidence="5">
    <location>
        <begin position="97"/>
        <end position="293"/>
    </location>
</feature>
<protein>
    <recommendedName>
        <fullName evidence="8">ATP-grasp domain-containing protein</fullName>
    </recommendedName>
</protein>
<accession>A0A381Z8M8</accession>
<dbReference type="InterPro" id="IPR011761">
    <property type="entry name" value="ATP-grasp"/>
</dbReference>
<dbReference type="Gene3D" id="3.30.470.20">
    <property type="entry name" value="ATP-grasp fold, B domain"/>
    <property type="match status" value="1"/>
</dbReference>
<feature type="domain" description="Biotin carboxylation" evidence="6">
    <location>
        <begin position="1"/>
        <end position="312"/>
    </location>
</feature>
<reference evidence="7" key="1">
    <citation type="submission" date="2018-05" db="EMBL/GenBank/DDBJ databases">
        <authorList>
            <person name="Lanie J.A."/>
            <person name="Ng W.-L."/>
            <person name="Kazmierczak K.M."/>
            <person name="Andrzejewski T.M."/>
            <person name="Davidsen T.M."/>
            <person name="Wayne K.J."/>
            <person name="Tettelin H."/>
            <person name="Glass J.I."/>
            <person name="Rusch D."/>
            <person name="Podicherti R."/>
            <person name="Tsui H.-C.T."/>
            <person name="Winkler M.E."/>
        </authorList>
    </citation>
    <scope>NUCLEOTIDE SEQUENCE</scope>
</reference>
<evidence type="ECO:0000256" key="4">
    <source>
        <dbReference type="ARBA" id="ARBA00023267"/>
    </source>
</evidence>